<proteinExistence type="predicted"/>
<dbReference type="EMBL" id="KQ990569">
    <property type="protein sequence ID" value="KZV52995.1"/>
    <property type="molecule type" value="Genomic_DNA"/>
</dbReference>
<sequence>MALCDVVLVIALLPAFSAFCSDFSRDPRQSSSACAFKSALNLFSFRTLFSSRVDSAYEPKSAFAEPKLGTARDIHSGIARSNRPDHALASLHALMKYY</sequence>
<evidence type="ECO:0000313" key="2">
    <source>
        <dbReference type="EMBL" id="KZV52995.1"/>
    </source>
</evidence>
<keyword evidence="1" id="KW-0732">Signal</keyword>
<protein>
    <submittedName>
        <fullName evidence="2">Pentatricopeptide repeat-containing protein</fullName>
    </submittedName>
</protein>
<organism evidence="2 3">
    <name type="scientific">Dorcoceras hygrometricum</name>
    <dbReference type="NCBI Taxonomy" id="472368"/>
    <lineage>
        <taxon>Eukaryota</taxon>
        <taxon>Viridiplantae</taxon>
        <taxon>Streptophyta</taxon>
        <taxon>Embryophyta</taxon>
        <taxon>Tracheophyta</taxon>
        <taxon>Spermatophyta</taxon>
        <taxon>Magnoliopsida</taxon>
        <taxon>eudicotyledons</taxon>
        <taxon>Gunneridae</taxon>
        <taxon>Pentapetalae</taxon>
        <taxon>asterids</taxon>
        <taxon>lamiids</taxon>
        <taxon>Lamiales</taxon>
        <taxon>Gesneriaceae</taxon>
        <taxon>Didymocarpoideae</taxon>
        <taxon>Trichosporeae</taxon>
        <taxon>Loxocarpinae</taxon>
        <taxon>Dorcoceras</taxon>
    </lineage>
</organism>
<gene>
    <name evidence="2" type="ORF">F511_12228</name>
</gene>
<dbReference type="AlphaFoldDB" id="A0A2Z7D194"/>
<feature type="signal peptide" evidence="1">
    <location>
        <begin position="1"/>
        <end position="18"/>
    </location>
</feature>
<reference evidence="2 3" key="1">
    <citation type="journal article" date="2015" name="Proc. Natl. Acad. Sci. U.S.A.">
        <title>The resurrection genome of Boea hygrometrica: A blueprint for survival of dehydration.</title>
        <authorList>
            <person name="Xiao L."/>
            <person name="Yang G."/>
            <person name="Zhang L."/>
            <person name="Yang X."/>
            <person name="Zhao S."/>
            <person name="Ji Z."/>
            <person name="Zhou Q."/>
            <person name="Hu M."/>
            <person name="Wang Y."/>
            <person name="Chen M."/>
            <person name="Xu Y."/>
            <person name="Jin H."/>
            <person name="Xiao X."/>
            <person name="Hu G."/>
            <person name="Bao F."/>
            <person name="Hu Y."/>
            <person name="Wan P."/>
            <person name="Li L."/>
            <person name="Deng X."/>
            <person name="Kuang T."/>
            <person name="Xiang C."/>
            <person name="Zhu J.K."/>
            <person name="Oliver M.J."/>
            <person name="He Y."/>
        </authorList>
    </citation>
    <scope>NUCLEOTIDE SEQUENCE [LARGE SCALE GENOMIC DNA]</scope>
    <source>
        <strain evidence="3">cv. XS01</strain>
    </source>
</reference>
<accession>A0A2Z7D194</accession>
<feature type="chain" id="PRO_5016244848" evidence="1">
    <location>
        <begin position="19"/>
        <end position="98"/>
    </location>
</feature>
<dbReference type="Proteomes" id="UP000250235">
    <property type="component" value="Unassembled WGS sequence"/>
</dbReference>
<evidence type="ECO:0000313" key="3">
    <source>
        <dbReference type="Proteomes" id="UP000250235"/>
    </source>
</evidence>
<evidence type="ECO:0000256" key="1">
    <source>
        <dbReference type="SAM" id="SignalP"/>
    </source>
</evidence>
<name>A0A2Z7D194_9LAMI</name>
<keyword evidence="3" id="KW-1185">Reference proteome</keyword>